<reference evidence="2 3" key="1">
    <citation type="journal article" date="2011" name="Proc. Natl. Acad. Sci. U.S.A.">
        <title>Evolutionary erosion of yeast sex chromosomes by mating-type switching accidents.</title>
        <authorList>
            <person name="Gordon J.L."/>
            <person name="Armisen D."/>
            <person name="Proux-Wera E."/>
            <person name="Oheigeartaigh S.S."/>
            <person name="Byrne K.P."/>
            <person name="Wolfe K.H."/>
        </authorList>
    </citation>
    <scope>NUCLEOTIDE SEQUENCE [LARGE SCALE GENOMIC DNA]</scope>
    <source>
        <strain evidence="3">ATCC 24235 / CBS 4417 / NBRC 1672 / NRRL Y-8282 / UCD 70-5</strain>
    </source>
</reference>
<evidence type="ECO:0000313" key="2">
    <source>
        <dbReference type="EMBL" id="CCE64756.1"/>
    </source>
</evidence>
<proteinExistence type="predicted"/>
<evidence type="ECO:0008006" key="4">
    <source>
        <dbReference type="Google" id="ProtNLM"/>
    </source>
</evidence>
<evidence type="ECO:0000313" key="3">
    <source>
        <dbReference type="Proteomes" id="UP000005666"/>
    </source>
</evidence>
<dbReference type="KEGG" id="tpf:TPHA_0I02550"/>
<dbReference type="EMBL" id="HE612864">
    <property type="protein sequence ID" value="CCE64756.1"/>
    <property type="molecule type" value="Genomic_DNA"/>
</dbReference>
<evidence type="ECO:0000256" key="1">
    <source>
        <dbReference type="SAM" id="Phobius"/>
    </source>
</evidence>
<gene>
    <name evidence="2" type="primary">TPHA0I02550</name>
    <name evidence="2" type="ordered locus">TPHA_0I02550</name>
</gene>
<dbReference type="OMA" id="SYYAFEY"/>
<dbReference type="HOGENOM" id="CLU_188578_1_0_1"/>
<keyword evidence="1" id="KW-0812">Transmembrane</keyword>
<keyword evidence="3" id="KW-1185">Reference proteome</keyword>
<keyword evidence="1" id="KW-1133">Transmembrane helix</keyword>
<dbReference type="PANTHER" id="PTHR28011">
    <property type="entry name" value="NON-CLASSICAL EXPORT PROTEIN 1"/>
    <property type="match status" value="1"/>
</dbReference>
<dbReference type="OrthoDB" id="2155101at2759"/>
<dbReference type="eggNOG" id="ENOG502SBQ0">
    <property type="taxonomic scope" value="Eukaryota"/>
</dbReference>
<accession>G8BXX8</accession>
<dbReference type="InterPro" id="IPR024242">
    <property type="entry name" value="NCE101"/>
</dbReference>
<dbReference type="AlphaFoldDB" id="G8BXX8"/>
<feature type="transmembrane region" description="Helical" evidence="1">
    <location>
        <begin position="12"/>
        <end position="29"/>
    </location>
</feature>
<dbReference type="RefSeq" id="XP_003687190.1">
    <property type="nucleotide sequence ID" value="XM_003687142.1"/>
</dbReference>
<dbReference type="PANTHER" id="PTHR28011:SF1">
    <property type="entry name" value="NON-CLASSICAL EXPORT PROTEIN 1"/>
    <property type="match status" value="1"/>
</dbReference>
<keyword evidence="1" id="KW-0472">Membrane</keyword>
<protein>
    <recommendedName>
        <fullName evidence="4">Non-classical export protein 1</fullName>
    </recommendedName>
</protein>
<dbReference type="GeneID" id="11532906"/>
<dbReference type="Proteomes" id="UP000005666">
    <property type="component" value="Chromosome 9"/>
</dbReference>
<name>G8BXX8_TETPH</name>
<organism evidence="2 3">
    <name type="scientific">Tetrapisispora phaffii (strain ATCC 24235 / CBS 4417 / NBRC 1672 / NRRL Y-8282 / UCD 70-5)</name>
    <name type="common">Yeast</name>
    <name type="synonym">Fabospora phaffii</name>
    <dbReference type="NCBI Taxonomy" id="1071381"/>
    <lineage>
        <taxon>Eukaryota</taxon>
        <taxon>Fungi</taxon>
        <taxon>Dikarya</taxon>
        <taxon>Ascomycota</taxon>
        <taxon>Saccharomycotina</taxon>
        <taxon>Saccharomycetes</taxon>
        <taxon>Saccharomycetales</taxon>
        <taxon>Saccharomycetaceae</taxon>
        <taxon>Tetrapisispora</taxon>
    </lineage>
</organism>
<dbReference type="Pfam" id="PF11654">
    <property type="entry name" value="NCE101"/>
    <property type="match status" value="1"/>
</dbReference>
<sequence length="53" mass="6038">MVQKAPYLFGKFLDPFCALIVGSLSYAVYEKQNGREEGHSLSQLLMKRYGQPK</sequence>
<dbReference type="GO" id="GO:0009306">
    <property type="term" value="P:protein secretion"/>
    <property type="evidence" value="ECO:0007669"/>
    <property type="project" value="EnsemblFungi"/>
</dbReference>